<dbReference type="InterPro" id="IPR036526">
    <property type="entry name" value="C-N_Hydrolase_sf"/>
</dbReference>
<evidence type="ECO:0000313" key="4">
    <source>
        <dbReference type="EMBL" id="KAF7114535.1"/>
    </source>
</evidence>
<dbReference type="EMBL" id="JACBAD010002123">
    <property type="protein sequence ID" value="KAF7114535.1"/>
    <property type="molecule type" value="Genomic_DNA"/>
</dbReference>
<dbReference type="Pfam" id="PF00795">
    <property type="entry name" value="CN_hydrolase"/>
    <property type="match status" value="1"/>
</dbReference>
<evidence type="ECO:0000313" key="6">
    <source>
        <dbReference type="Proteomes" id="UP000630445"/>
    </source>
</evidence>
<dbReference type="Proteomes" id="UP000662466">
    <property type="component" value="Unassembled WGS sequence"/>
</dbReference>
<feature type="region of interest" description="Disordered" evidence="2">
    <location>
        <begin position="113"/>
        <end position="135"/>
    </location>
</feature>
<comment type="similarity">
    <text evidence="1">Belongs to the carbon-nitrogen hydrolase superfamily. Nitrilase family.</text>
</comment>
<evidence type="ECO:0000256" key="1">
    <source>
        <dbReference type="ARBA" id="ARBA00008129"/>
    </source>
</evidence>
<comment type="caution">
    <text evidence="4">The sequence shown here is derived from an EMBL/GenBank/DDBJ whole genome shotgun (WGS) entry which is preliminary data.</text>
</comment>
<dbReference type="PANTHER" id="PTHR46044">
    <property type="entry name" value="NITRILASE"/>
    <property type="match status" value="1"/>
</dbReference>
<keyword evidence="6" id="KW-1185">Reference proteome</keyword>
<dbReference type="EMBL" id="JACBAF010002005">
    <property type="protein sequence ID" value="KAF7170110.1"/>
    <property type="molecule type" value="Genomic_DNA"/>
</dbReference>
<dbReference type="GO" id="GO:0003824">
    <property type="term" value="F:catalytic activity"/>
    <property type="evidence" value="ECO:0007669"/>
    <property type="project" value="InterPro"/>
</dbReference>
<evidence type="ECO:0000259" key="3">
    <source>
        <dbReference type="Pfam" id="PF00795"/>
    </source>
</evidence>
<dbReference type="InterPro" id="IPR044149">
    <property type="entry name" value="Nitrilases_CHs"/>
</dbReference>
<name>A0A8H6P0S6_9EURO</name>
<evidence type="ECO:0000313" key="5">
    <source>
        <dbReference type="EMBL" id="KAF7170110.1"/>
    </source>
</evidence>
<dbReference type="AlphaFoldDB" id="A0A8H6P0S6"/>
<organism evidence="4 6">
    <name type="scientific">Aspergillus hiratsukae</name>
    <dbReference type="NCBI Taxonomy" id="1194566"/>
    <lineage>
        <taxon>Eukaryota</taxon>
        <taxon>Fungi</taxon>
        <taxon>Dikarya</taxon>
        <taxon>Ascomycota</taxon>
        <taxon>Pezizomycotina</taxon>
        <taxon>Eurotiomycetes</taxon>
        <taxon>Eurotiomycetidae</taxon>
        <taxon>Eurotiales</taxon>
        <taxon>Aspergillaceae</taxon>
        <taxon>Aspergillus</taxon>
        <taxon>Aspergillus subgen. Fumigati</taxon>
    </lineage>
</organism>
<dbReference type="PANTHER" id="PTHR46044:SF1">
    <property type="entry name" value="CN HYDROLASE DOMAIN-CONTAINING PROTEIN"/>
    <property type="match status" value="1"/>
</dbReference>
<sequence>MPTGTERLIWAQGSPSTLKAVTTHLNGIRVTLAAAICWENYMPLLRQSLYAQNVNIYLAPTADARETWLPLMRTVACEGRTFVLSANQCVRYNELPEWVTCPPVPQTQQMQVQTQTQPRSPTAAHRKKHSITAEGPHEIVWPEGEKKVETEAEAAVAAPPAVAPAPAADGVPHGDDFVCRGGSCIVGCQGEVLAGPIWEVSADDAPDSDVTARAAGIDADGNAVGDGLLVAEIDLEDCERGRLDMDVAGSYSRNDAFKLTVEGLDLSPPPF</sequence>
<dbReference type="OrthoDB" id="10250282at2759"/>
<dbReference type="Proteomes" id="UP000630445">
    <property type="component" value="Unassembled WGS sequence"/>
</dbReference>
<dbReference type="SUPFAM" id="SSF56317">
    <property type="entry name" value="Carbon-nitrogen hydrolase"/>
    <property type="match status" value="1"/>
</dbReference>
<dbReference type="Gene3D" id="3.60.110.10">
    <property type="entry name" value="Carbon-nitrogen hydrolase"/>
    <property type="match status" value="1"/>
</dbReference>
<feature type="domain" description="CN hydrolase" evidence="3">
    <location>
        <begin position="3"/>
        <end position="200"/>
    </location>
</feature>
<protein>
    <recommendedName>
        <fullName evidence="3">CN hydrolase domain-containing protein</fullName>
    </recommendedName>
</protein>
<accession>A0A8H6P0S6</accession>
<reference evidence="4" key="1">
    <citation type="submission" date="2020-06" db="EMBL/GenBank/DDBJ databases">
        <title>Draft genome sequences of strains closely related to Aspergillus parafelis and Aspergillus hiratsukae.</title>
        <authorList>
            <person name="Dos Santos R.A.C."/>
            <person name="Rivero-Menendez O."/>
            <person name="Steenwyk J.L."/>
            <person name="Mead M.E."/>
            <person name="Goldman G.H."/>
            <person name="Alastruey-Izquierdo A."/>
            <person name="Rokas A."/>
        </authorList>
    </citation>
    <scope>NUCLEOTIDE SEQUENCE</scope>
    <source>
        <strain evidence="4">CNM-CM5793</strain>
        <strain evidence="5">CNM-CM6106</strain>
    </source>
</reference>
<dbReference type="InterPro" id="IPR003010">
    <property type="entry name" value="C-N_Hydrolase"/>
</dbReference>
<gene>
    <name evidence="4" type="ORF">CNMCM5793_009180</name>
    <name evidence="5" type="ORF">CNMCM6106_004912</name>
</gene>
<proteinExistence type="inferred from homology"/>
<evidence type="ECO:0000256" key="2">
    <source>
        <dbReference type="SAM" id="MobiDB-lite"/>
    </source>
</evidence>